<protein>
    <submittedName>
        <fullName evidence="1">Ribonuclease Z</fullName>
    </submittedName>
</protein>
<dbReference type="RefSeq" id="WP_087212199.1">
    <property type="nucleotide sequence ID" value="NZ_CP173660.1"/>
</dbReference>
<proteinExistence type="predicted"/>
<comment type="caution">
    <text evidence="1">The sequence shown here is derived from an EMBL/GenBank/DDBJ whole genome shotgun (WGS) entry which is preliminary data.</text>
</comment>
<dbReference type="Proteomes" id="UP000779049">
    <property type="component" value="Unassembled WGS sequence"/>
</dbReference>
<accession>A0ABS7L9S4</accession>
<sequence length="139" mass="16565">MKIIVCADDRLGMMFHKRRLSRDRIVVNRIIELSGETVLWMDPYSKSLFSDMACDNFRTDSAFLEKAGDGEYCFVENRSLRKYESEMESLIVCYWNRRYPADFYLDIPLTEWKEIARNEYPGYSHEKITEITYINTRGD</sequence>
<gene>
    <name evidence="1" type="ORF">FLB61_10435</name>
</gene>
<keyword evidence="2" id="KW-1185">Reference proteome</keyword>
<reference evidence="1 2" key="1">
    <citation type="journal article" date="2020" name="New Microbes New Infect">
        <title>Sellimonas caecigallum sp. nov., description and genome sequence of a new member of the Sellimonas genus isolated from the cecum of feral chicken.</title>
        <authorList>
            <person name="Wongkuna S."/>
            <person name="Ghimire S."/>
            <person name="Antony L."/>
            <person name="Chankhamhaengdecha S."/>
            <person name="Janvilisri T."/>
            <person name="Scaria J."/>
        </authorList>
    </citation>
    <scope>NUCLEOTIDE SEQUENCE [LARGE SCALE GENOMIC DNA]</scope>
    <source>
        <strain evidence="1 2">SW451</strain>
    </source>
</reference>
<organism evidence="1 2">
    <name type="scientific">Sellimonas caecigallum</name>
    <dbReference type="NCBI Taxonomy" id="2592333"/>
    <lineage>
        <taxon>Bacteria</taxon>
        <taxon>Bacillati</taxon>
        <taxon>Bacillota</taxon>
        <taxon>Clostridia</taxon>
        <taxon>Lachnospirales</taxon>
        <taxon>Lachnospiraceae</taxon>
        <taxon>Sellimonas</taxon>
    </lineage>
</organism>
<evidence type="ECO:0000313" key="1">
    <source>
        <dbReference type="EMBL" id="MBY0759497.1"/>
    </source>
</evidence>
<name>A0ABS7L9S4_9FIRM</name>
<evidence type="ECO:0000313" key="2">
    <source>
        <dbReference type="Proteomes" id="UP000779049"/>
    </source>
</evidence>
<dbReference type="EMBL" id="VIRV01000017">
    <property type="protein sequence ID" value="MBY0759497.1"/>
    <property type="molecule type" value="Genomic_DNA"/>
</dbReference>